<evidence type="ECO:0000313" key="2">
    <source>
        <dbReference type="Proteomes" id="UP000270261"/>
    </source>
</evidence>
<proteinExistence type="predicted"/>
<reference evidence="1 2" key="1">
    <citation type="submission" date="2018-11" db="EMBL/GenBank/DDBJ databases">
        <title>Genome sequencing of Lautropia sp. KCOM 2505 (= ChDC F240).</title>
        <authorList>
            <person name="Kook J.-K."/>
            <person name="Park S.-N."/>
            <person name="Lim Y.K."/>
        </authorList>
    </citation>
    <scope>NUCLEOTIDE SEQUENCE [LARGE SCALE GENOMIC DNA]</scope>
    <source>
        <strain evidence="1 2">KCOM 2505</strain>
    </source>
</reference>
<organism evidence="1 2">
    <name type="scientific">Lautropia dentalis</name>
    <dbReference type="NCBI Taxonomy" id="2490857"/>
    <lineage>
        <taxon>Bacteria</taxon>
        <taxon>Pseudomonadati</taxon>
        <taxon>Pseudomonadota</taxon>
        <taxon>Betaproteobacteria</taxon>
        <taxon>Burkholderiales</taxon>
        <taxon>Burkholderiaceae</taxon>
        <taxon>Lautropia</taxon>
    </lineage>
</organism>
<gene>
    <name evidence="1" type="ORF">EHV23_03040</name>
</gene>
<evidence type="ECO:0000313" key="1">
    <source>
        <dbReference type="EMBL" id="RRN45230.1"/>
    </source>
</evidence>
<dbReference type="OrthoDB" id="9895942at2"/>
<protein>
    <submittedName>
        <fullName evidence="1">Uncharacterized protein</fullName>
    </submittedName>
</protein>
<dbReference type="EMBL" id="RRUE01000001">
    <property type="protein sequence ID" value="RRN45230.1"/>
    <property type="molecule type" value="Genomic_DNA"/>
</dbReference>
<dbReference type="RefSeq" id="WP_125094660.1">
    <property type="nucleotide sequence ID" value="NZ_RRUE01000001.1"/>
</dbReference>
<comment type="caution">
    <text evidence="1">The sequence shown here is derived from an EMBL/GenBank/DDBJ whole genome shotgun (WGS) entry which is preliminary data.</text>
</comment>
<sequence>MSRYTITQAAAERLLRDLDIAVVKTMSRVVADAREHLWLLENINTTDVLTDTDFQRRLCRHVGMRGKLRMRRDELFLILDGIRRVPNRNYPDVLMQISELTGQVEKSVASEVLALLEPDQPTIDREVRELMPRYGFQPLPESPLFDECVAYHRCLRQVLMQVLEVPLASQLLGQLDQQIGAGADGLSPLRKLNLLLSGSYRAVALLPNLEAVRRAIPRHQPVPVPEASTTVKSNPSVINTRPGVRLHLCR</sequence>
<dbReference type="AlphaFoldDB" id="A0A426FRE9"/>
<dbReference type="Proteomes" id="UP000270261">
    <property type="component" value="Unassembled WGS sequence"/>
</dbReference>
<accession>A0A426FRE9</accession>
<keyword evidence="2" id="KW-1185">Reference proteome</keyword>
<name>A0A426FRE9_9BURK</name>